<dbReference type="Gene3D" id="3.30.40.10">
    <property type="entry name" value="Zinc/RING finger domain, C3HC4 (zinc finger)"/>
    <property type="match status" value="1"/>
</dbReference>
<evidence type="ECO:0000256" key="4">
    <source>
        <dbReference type="ARBA" id="ARBA00012483"/>
    </source>
</evidence>
<dbReference type="SUPFAM" id="SSF57850">
    <property type="entry name" value="RING/U-box"/>
    <property type="match status" value="1"/>
</dbReference>
<comment type="pathway">
    <text evidence="3">Protein modification; protein ubiquitination.</text>
</comment>
<evidence type="ECO:0000256" key="2">
    <source>
        <dbReference type="ARBA" id="ARBA00004167"/>
    </source>
</evidence>
<feature type="compositionally biased region" description="Low complexity" evidence="15">
    <location>
        <begin position="417"/>
        <end position="427"/>
    </location>
</feature>
<evidence type="ECO:0000256" key="11">
    <source>
        <dbReference type="ARBA" id="ARBA00022989"/>
    </source>
</evidence>
<proteinExistence type="inferred from homology"/>
<protein>
    <recommendedName>
        <fullName evidence="4">RING-type E3 ubiquitin transferase</fullName>
        <ecNumber evidence="4">2.3.2.27</ecNumber>
    </recommendedName>
</protein>
<keyword evidence="9" id="KW-0833">Ubl conjugation pathway</keyword>
<comment type="subcellular location">
    <subcellularLocation>
        <location evidence="2">Membrane</location>
        <topology evidence="2">Single-pass membrane protein</topology>
    </subcellularLocation>
</comment>
<evidence type="ECO:0000313" key="19">
    <source>
        <dbReference type="Proteomes" id="UP000825935"/>
    </source>
</evidence>
<gene>
    <name evidence="18" type="ORF">KP509_01G079200</name>
</gene>
<dbReference type="PROSITE" id="PS50089">
    <property type="entry name" value="ZF_RING_2"/>
    <property type="match status" value="1"/>
</dbReference>
<dbReference type="GO" id="GO:0061630">
    <property type="term" value="F:ubiquitin protein ligase activity"/>
    <property type="evidence" value="ECO:0007669"/>
    <property type="project" value="UniProtKB-EC"/>
</dbReference>
<dbReference type="EMBL" id="CM035406">
    <property type="protein sequence ID" value="KAH7446853.1"/>
    <property type="molecule type" value="Genomic_DNA"/>
</dbReference>
<evidence type="ECO:0000256" key="16">
    <source>
        <dbReference type="SAM" id="Phobius"/>
    </source>
</evidence>
<dbReference type="Pfam" id="PF13639">
    <property type="entry name" value="zf-RING_2"/>
    <property type="match status" value="1"/>
</dbReference>
<dbReference type="PANTHER" id="PTHR45768:SF18">
    <property type="entry name" value="RING-H2 FINGER PROTEIN ATL47-RELATED"/>
    <property type="match status" value="1"/>
</dbReference>
<evidence type="ECO:0000256" key="3">
    <source>
        <dbReference type="ARBA" id="ARBA00004906"/>
    </source>
</evidence>
<dbReference type="InterPro" id="IPR013083">
    <property type="entry name" value="Znf_RING/FYVE/PHD"/>
</dbReference>
<feature type="compositionally biased region" description="Basic and acidic residues" evidence="15">
    <location>
        <begin position="333"/>
        <end position="344"/>
    </location>
</feature>
<evidence type="ECO:0000256" key="14">
    <source>
        <dbReference type="PROSITE-ProRule" id="PRU00175"/>
    </source>
</evidence>
<comment type="similarity">
    <text evidence="13">Belongs to the RING-type zinc finger family. ATL subfamily.</text>
</comment>
<dbReference type="EMBL" id="CM035406">
    <property type="protein sequence ID" value="KAH7446857.1"/>
    <property type="molecule type" value="Genomic_DNA"/>
</dbReference>
<evidence type="ECO:0000256" key="7">
    <source>
        <dbReference type="ARBA" id="ARBA00022723"/>
    </source>
</evidence>
<evidence type="ECO:0000313" key="18">
    <source>
        <dbReference type="EMBL" id="KAH7446857.1"/>
    </source>
</evidence>
<reference evidence="18" key="1">
    <citation type="submission" date="2021-08" db="EMBL/GenBank/DDBJ databases">
        <title>WGS assembly of Ceratopteris richardii.</title>
        <authorList>
            <person name="Marchant D.B."/>
            <person name="Chen G."/>
            <person name="Jenkins J."/>
            <person name="Shu S."/>
            <person name="Leebens-Mack J."/>
            <person name="Grimwood J."/>
            <person name="Schmutz J."/>
            <person name="Soltis P."/>
            <person name="Soltis D."/>
            <person name="Chen Z.-H."/>
        </authorList>
    </citation>
    <scope>NUCLEOTIDE SEQUENCE</scope>
    <source>
        <strain evidence="18">Whitten #5841</strain>
        <tissue evidence="18">Leaf</tissue>
    </source>
</reference>
<name>A0A8T2VEH5_CERRI</name>
<comment type="caution">
    <text evidence="18">The sequence shown here is derived from an EMBL/GenBank/DDBJ whole genome shotgun (WGS) entry which is preliminary data.</text>
</comment>
<dbReference type="EC" id="2.3.2.27" evidence="4"/>
<keyword evidence="11 16" id="KW-1133">Transmembrane helix</keyword>
<feature type="region of interest" description="Disordered" evidence="15">
    <location>
        <begin position="332"/>
        <end position="443"/>
    </location>
</feature>
<evidence type="ECO:0000259" key="17">
    <source>
        <dbReference type="PROSITE" id="PS50089"/>
    </source>
</evidence>
<dbReference type="SMART" id="SM00184">
    <property type="entry name" value="RING"/>
    <property type="match status" value="1"/>
</dbReference>
<feature type="region of interest" description="Disordered" evidence="15">
    <location>
        <begin position="740"/>
        <end position="767"/>
    </location>
</feature>
<feature type="domain" description="RING-type" evidence="17">
    <location>
        <begin position="270"/>
        <end position="312"/>
    </location>
</feature>
<sequence length="793" mass="85931">MLVNLVIFLNRYSPSARAAPLSETVSPALFCRIEITHIRLAACSESSGGVLCSRLLAMKVYASNENRFIIHSSRQLDRSVDAPNFQQQDSDKLLELRRPIHHQAVFKGEARVRDRFRSRDINKPVEAAGILVSGSSIKHDIKGLKGRCSSIHMTHRRLLSGASPPATVPVSPSIVVIIIVLIVIFFLSAFLHLLIRWLARNPALIRRGLRAHRHGEHGSNNRIIALTALQGQLQQLFSVQDGGLDRSLIEELPVFSYKAAMGALKDGADCAICLCEFEGDDELRLLPSCGHAFHTDCIDTWLLSHSTCPLCRILLVPECWMPASLHPPFMMPGEHESTFGESRRQQRSVVEGTTSLQSASVLSHESSSQRSSVGRHITVIAAPTRGDGSLPRQAGETDREPEFDQADAGCASNPALGSSRRSWPSGSGSVGIGKSQNYMNRSEYPNKTETAAASVSSKHMAMEGNPSAPSNPIISSSVAVLLDSGHLSYTSLGNNTDVQSGRSSDLLDRASVYGSGRRVPLHLGKCRVVEDQSKGFRRPRGSKKRSYSKGSYEYVIDNSSNLEVLIPSPPKPSASVCSSRFNELPNLSHRISTSLAAETPTPISAAASSPRDSASKSTASPAWASGSFSKLKFCHGADTDACMEETIKIPLNSSQPSDMPPVDTGESSAATSLRANVGSDASFSSDSVARKVGCRSESGCHSNKQSESLDRAVSFQLPPPTHETLNVRLRSSASRRALSESEALSHWEPNFTAEEERGSYDGSHGQSSFAKRTMDWLVGWPRRMAQPASLSSR</sequence>
<dbReference type="FunFam" id="3.30.40.10:FF:000187">
    <property type="entry name" value="E3 ubiquitin-protein ligase ATL6"/>
    <property type="match status" value="1"/>
</dbReference>
<dbReference type="EMBL" id="CM035406">
    <property type="protein sequence ID" value="KAH7446855.1"/>
    <property type="molecule type" value="Genomic_DNA"/>
</dbReference>
<dbReference type="CDD" id="cd16461">
    <property type="entry name" value="RING-H2_EL5-like"/>
    <property type="match status" value="1"/>
</dbReference>
<dbReference type="PANTHER" id="PTHR45768">
    <property type="entry name" value="E3 UBIQUITIN-PROTEIN LIGASE RNF13-LIKE"/>
    <property type="match status" value="1"/>
</dbReference>
<keyword evidence="19" id="KW-1185">Reference proteome</keyword>
<dbReference type="GO" id="GO:0008270">
    <property type="term" value="F:zinc ion binding"/>
    <property type="evidence" value="ECO:0007669"/>
    <property type="project" value="UniProtKB-KW"/>
</dbReference>
<accession>A0A8T2VEH5</accession>
<evidence type="ECO:0000256" key="8">
    <source>
        <dbReference type="ARBA" id="ARBA00022771"/>
    </source>
</evidence>
<keyword evidence="8 14" id="KW-0863">Zinc-finger</keyword>
<keyword evidence="5" id="KW-0808">Transferase</keyword>
<feature type="compositionally biased region" description="Polar residues" evidence="15">
    <location>
        <begin position="347"/>
        <end position="372"/>
    </location>
</feature>
<keyword evidence="10" id="KW-0862">Zinc</keyword>
<dbReference type="Proteomes" id="UP000825935">
    <property type="component" value="Chromosome 1"/>
</dbReference>
<keyword evidence="12 16" id="KW-0472">Membrane</keyword>
<keyword evidence="6 16" id="KW-0812">Transmembrane</keyword>
<dbReference type="InterPro" id="IPR001841">
    <property type="entry name" value="Znf_RING"/>
</dbReference>
<keyword evidence="7" id="KW-0479">Metal-binding</keyword>
<organism evidence="18 19">
    <name type="scientific">Ceratopteris richardii</name>
    <name type="common">Triangle waterfern</name>
    <dbReference type="NCBI Taxonomy" id="49495"/>
    <lineage>
        <taxon>Eukaryota</taxon>
        <taxon>Viridiplantae</taxon>
        <taxon>Streptophyta</taxon>
        <taxon>Embryophyta</taxon>
        <taxon>Tracheophyta</taxon>
        <taxon>Polypodiopsida</taxon>
        <taxon>Polypodiidae</taxon>
        <taxon>Polypodiales</taxon>
        <taxon>Pteridineae</taxon>
        <taxon>Pteridaceae</taxon>
        <taxon>Parkerioideae</taxon>
        <taxon>Ceratopteris</taxon>
    </lineage>
</organism>
<dbReference type="AlphaFoldDB" id="A0A8T2VEH5"/>
<evidence type="ECO:0000256" key="15">
    <source>
        <dbReference type="SAM" id="MobiDB-lite"/>
    </source>
</evidence>
<feature type="compositionally biased region" description="Polar residues" evidence="15">
    <location>
        <begin position="434"/>
        <end position="443"/>
    </location>
</feature>
<evidence type="ECO:0000256" key="5">
    <source>
        <dbReference type="ARBA" id="ARBA00022679"/>
    </source>
</evidence>
<comment type="catalytic activity">
    <reaction evidence="1">
        <text>S-ubiquitinyl-[E2 ubiquitin-conjugating enzyme]-L-cysteine + [acceptor protein]-L-lysine = [E2 ubiquitin-conjugating enzyme]-L-cysteine + N(6)-ubiquitinyl-[acceptor protein]-L-lysine.</text>
        <dbReference type="EC" id="2.3.2.27"/>
    </reaction>
</comment>
<evidence type="ECO:0000256" key="6">
    <source>
        <dbReference type="ARBA" id="ARBA00022692"/>
    </source>
</evidence>
<evidence type="ECO:0000256" key="10">
    <source>
        <dbReference type="ARBA" id="ARBA00022833"/>
    </source>
</evidence>
<feature type="transmembrane region" description="Helical" evidence="16">
    <location>
        <begin position="174"/>
        <end position="199"/>
    </location>
</feature>
<evidence type="ECO:0000256" key="13">
    <source>
        <dbReference type="ARBA" id="ARBA00024209"/>
    </source>
</evidence>
<evidence type="ECO:0000256" key="12">
    <source>
        <dbReference type="ARBA" id="ARBA00023136"/>
    </source>
</evidence>
<dbReference type="GO" id="GO:0016020">
    <property type="term" value="C:membrane"/>
    <property type="evidence" value="ECO:0007669"/>
    <property type="project" value="UniProtKB-SubCell"/>
</dbReference>
<evidence type="ECO:0000256" key="1">
    <source>
        <dbReference type="ARBA" id="ARBA00000900"/>
    </source>
</evidence>
<dbReference type="EMBL" id="CM035406">
    <property type="protein sequence ID" value="KAH7446854.1"/>
    <property type="molecule type" value="Genomic_DNA"/>
</dbReference>
<dbReference type="OrthoDB" id="1927958at2759"/>
<feature type="compositionally biased region" description="Low complexity" evidence="15">
    <location>
        <begin position="604"/>
        <end position="620"/>
    </location>
</feature>
<feature type="region of interest" description="Disordered" evidence="15">
    <location>
        <begin position="651"/>
        <end position="670"/>
    </location>
</feature>
<evidence type="ECO:0000256" key="9">
    <source>
        <dbReference type="ARBA" id="ARBA00022786"/>
    </source>
</evidence>
<feature type="region of interest" description="Disordered" evidence="15">
    <location>
        <begin position="601"/>
        <end position="623"/>
    </location>
</feature>